<feature type="region of interest" description="Disordered" evidence="1">
    <location>
        <begin position="1"/>
        <end position="25"/>
    </location>
</feature>
<gene>
    <name evidence="2" type="ORF">BBK82_19430</name>
</gene>
<name>A0A1B2HJJ4_9PSEU</name>
<dbReference type="InterPro" id="IPR024520">
    <property type="entry name" value="DUF3558"/>
</dbReference>
<reference evidence="2 3" key="1">
    <citation type="submission" date="2016-07" db="EMBL/GenBank/DDBJ databases">
        <title>Complete genome sequence of the Lentzea guizhouensis DHS C013.</title>
        <authorList>
            <person name="Cao C."/>
        </authorList>
    </citation>
    <scope>NUCLEOTIDE SEQUENCE [LARGE SCALE GENOMIC DNA]</scope>
    <source>
        <strain evidence="2 3">DHS C013</strain>
    </source>
</reference>
<evidence type="ECO:0000256" key="1">
    <source>
        <dbReference type="SAM" id="MobiDB-lite"/>
    </source>
</evidence>
<dbReference type="Proteomes" id="UP000093053">
    <property type="component" value="Chromosome"/>
</dbReference>
<organism evidence="2 3">
    <name type="scientific">Lentzea guizhouensis</name>
    <dbReference type="NCBI Taxonomy" id="1586287"/>
    <lineage>
        <taxon>Bacteria</taxon>
        <taxon>Bacillati</taxon>
        <taxon>Actinomycetota</taxon>
        <taxon>Actinomycetes</taxon>
        <taxon>Pseudonocardiales</taxon>
        <taxon>Pseudonocardiaceae</taxon>
        <taxon>Lentzea</taxon>
    </lineage>
</organism>
<dbReference type="STRING" id="1586287.BBK82_19430"/>
<dbReference type="AlphaFoldDB" id="A0A1B2HJJ4"/>
<proteinExistence type="predicted"/>
<dbReference type="EMBL" id="CP016793">
    <property type="protein sequence ID" value="ANZ37906.1"/>
    <property type="molecule type" value="Genomic_DNA"/>
</dbReference>
<protein>
    <recommendedName>
        <fullName evidence="4">DUF3558 domain-containing protein</fullName>
    </recommendedName>
</protein>
<keyword evidence="3" id="KW-1185">Reference proteome</keyword>
<evidence type="ECO:0000313" key="2">
    <source>
        <dbReference type="EMBL" id="ANZ37906.1"/>
    </source>
</evidence>
<evidence type="ECO:0000313" key="3">
    <source>
        <dbReference type="Proteomes" id="UP000093053"/>
    </source>
</evidence>
<dbReference type="Pfam" id="PF12079">
    <property type="entry name" value="DUF3558"/>
    <property type="match status" value="1"/>
</dbReference>
<evidence type="ECO:0008006" key="4">
    <source>
        <dbReference type="Google" id="ProtNLM"/>
    </source>
</evidence>
<sequence length="162" mass="17118">MAALTACAGPPAAPAPTPTSTVTTTSPRIDVAHDLTDVDVCALLTAADVKGPFVRPPAPFAGPGTCEFRAPTGLRLGLVITQRSYDDAKPLVLNGSEQVIDGHSTWWATGSDGTMTHCDMVVALTADHVLEVRAEQYPMDVVRIGSQTRVQVQSVLSRLPRK</sequence>
<dbReference type="KEGG" id="led:BBK82_19430"/>
<accession>A0A1B2HJJ4</accession>
<feature type="compositionally biased region" description="Low complexity" evidence="1">
    <location>
        <begin position="1"/>
        <end position="10"/>
    </location>
</feature>